<dbReference type="EMBL" id="JAZGLY010000001">
    <property type="protein sequence ID" value="MEE6185852.1"/>
    <property type="molecule type" value="Genomic_DNA"/>
</dbReference>
<evidence type="ECO:0000313" key="2">
    <source>
        <dbReference type="Proteomes" id="UP001357452"/>
    </source>
</evidence>
<gene>
    <name evidence="1" type="ORF">V2H41_01065</name>
</gene>
<organism evidence="1 2">
    <name type="scientific">Niabella digestorum</name>
    <dbReference type="NCBI Taxonomy" id="3117701"/>
    <lineage>
        <taxon>Bacteria</taxon>
        <taxon>Pseudomonadati</taxon>
        <taxon>Bacteroidota</taxon>
        <taxon>Chitinophagia</taxon>
        <taxon>Chitinophagales</taxon>
        <taxon>Chitinophagaceae</taxon>
        <taxon>Niabella</taxon>
    </lineage>
</organism>
<comment type="caution">
    <text evidence="1">The sequence shown here is derived from an EMBL/GenBank/DDBJ whole genome shotgun (WGS) entry which is preliminary data.</text>
</comment>
<accession>A0ABU7RDH4</accession>
<reference evidence="1 2" key="1">
    <citation type="submission" date="2024-01" db="EMBL/GenBank/DDBJ databases">
        <title>Niabella digestum sp. nov., isolated from waste digestion system.</title>
        <authorList>
            <person name="Zhang L."/>
        </authorList>
    </citation>
    <scope>NUCLEOTIDE SEQUENCE [LARGE SCALE GENOMIC DNA]</scope>
    <source>
        <strain evidence="1 2">A18</strain>
    </source>
</reference>
<dbReference type="RefSeq" id="WP_330973259.1">
    <property type="nucleotide sequence ID" value="NZ_JAZGLY010000001.1"/>
</dbReference>
<protein>
    <submittedName>
        <fullName evidence="1">Uncharacterized protein</fullName>
    </submittedName>
</protein>
<evidence type="ECO:0000313" key="1">
    <source>
        <dbReference type="EMBL" id="MEE6185852.1"/>
    </source>
</evidence>
<name>A0ABU7RDH4_9BACT</name>
<sequence length="97" mass="11198">MIPQSFKDSLSHSAPPSAYNALQSALWHAAKGNWNKAHQIAQQHEGAKEFDRLHAFLHRQEGDDWNANYWYRRVGIPMPSVSLEEELSMLIQQWIPS</sequence>
<keyword evidence="2" id="KW-1185">Reference proteome</keyword>
<dbReference type="Proteomes" id="UP001357452">
    <property type="component" value="Unassembled WGS sequence"/>
</dbReference>
<proteinExistence type="predicted"/>